<dbReference type="GO" id="GO:0061809">
    <property type="term" value="F:NAD+ nucleosidase activity, cyclic ADP-ribose generating"/>
    <property type="evidence" value="ECO:0007669"/>
    <property type="project" value="InterPro"/>
</dbReference>
<proteinExistence type="inferred from homology"/>
<feature type="chain" id="PRO_5016917681" evidence="7">
    <location>
        <begin position="19"/>
        <end position="245"/>
    </location>
</feature>
<dbReference type="GO" id="GO:0016020">
    <property type="term" value="C:membrane"/>
    <property type="evidence" value="ECO:0007669"/>
    <property type="project" value="UniProtKB-ARBA"/>
</dbReference>
<keyword evidence="7" id="KW-0732">Signal</keyword>
<dbReference type="Proteomes" id="UP000076154">
    <property type="component" value="Unassembled WGS sequence"/>
</dbReference>
<evidence type="ECO:0000256" key="5">
    <source>
        <dbReference type="ARBA" id="ARBA00023157"/>
    </source>
</evidence>
<keyword evidence="4" id="KW-0520">NAD</keyword>
<feature type="signal peptide" evidence="7">
    <location>
        <begin position="1"/>
        <end position="18"/>
    </location>
</feature>
<dbReference type="AlphaFoldDB" id="A0A369JNH2"/>
<dbReference type="EMBL" id="LUEZ02000055">
    <property type="protein sequence ID" value="RDB21233.1"/>
    <property type="molecule type" value="Genomic_DNA"/>
</dbReference>
<name>A0A369JNH2_HYPMA</name>
<evidence type="ECO:0000256" key="4">
    <source>
        <dbReference type="ARBA" id="ARBA00023027"/>
    </source>
</evidence>
<keyword evidence="9" id="KW-1185">Reference proteome</keyword>
<evidence type="ECO:0000256" key="3">
    <source>
        <dbReference type="ARBA" id="ARBA00022801"/>
    </source>
</evidence>
<dbReference type="SUPFAM" id="SSF52309">
    <property type="entry name" value="N-(deoxy)ribosyltransferase-like"/>
    <property type="match status" value="1"/>
</dbReference>
<keyword evidence="5" id="KW-1015">Disulfide bond</keyword>
<organism evidence="8 9">
    <name type="scientific">Hypsizygus marmoreus</name>
    <name type="common">White beech mushroom</name>
    <name type="synonym">Agaricus marmoreus</name>
    <dbReference type="NCBI Taxonomy" id="39966"/>
    <lineage>
        <taxon>Eukaryota</taxon>
        <taxon>Fungi</taxon>
        <taxon>Dikarya</taxon>
        <taxon>Basidiomycota</taxon>
        <taxon>Agaricomycotina</taxon>
        <taxon>Agaricomycetes</taxon>
        <taxon>Agaricomycetidae</taxon>
        <taxon>Agaricales</taxon>
        <taxon>Tricholomatineae</taxon>
        <taxon>Lyophyllaceae</taxon>
        <taxon>Hypsizygus</taxon>
    </lineage>
</organism>
<evidence type="ECO:0000313" key="9">
    <source>
        <dbReference type="Proteomes" id="UP000076154"/>
    </source>
</evidence>
<sequence>MHLTLLLTTVFVTLCALAAPLPTDNNARTTLSQSLSVGWVQPAFSSHQTSTHQRVVISHDASSIHARAPASGTKAAITKIPSVEEIKPNLRTAPNKLLFYSGPGGYINLASARAKSMGLKILEESWVNPTYPDKYSIGPDSKKFWDNASQALAEKAAGTVYVLLSSDTKGTNFFPGAIWARVEWPTLTKNRAVTKIVKINPDNDSQEVIFPQASSGSLSRSPSRSSLKSPSRKASKSPSRKSSKS</sequence>
<protein>
    <submittedName>
        <fullName evidence="8">Uncharacterized protein</fullName>
    </submittedName>
</protein>
<evidence type="ECO:0000313" key="8">
    <source>
        <dbReference type="EMBL" id="RDB21233.1"/>
    </source>
</evidence>
<accession>A0A369JNH2</accession>
<dbReference type="Pfam" id="PF02267">
    <property type="entry name" value="Rib_hydrolayse"/>
    <property type="match status" value="1"/>
</dbReference>
<comment type="similarity">
    <text evidence="1">Belongs to the ADP-ribosyl cyclase family.</text>
</comment>
<dbReference type="STRING" id="39966.A0A369JNH2"/>
<feature type="compositionally biased region" description="Basic residues" evidence="6">
    <location>
        <begin position="230"/>
        <end position="245"/>
    </location>
</feature>
<feature type="region of interest" description="Disordered" evidence="6">
    <location>
        <begin position="207"/>
        <end position="245"/>
    </location>
</feature>
<evidence type="ECO:0000256" key="7">
    <source>
        <dbReference type="SAM" id="SignalP"/>
    </source>
</evidence>
<keyword evidence="2" id="KW-0808">Transferase</keyword>
<dbReference type="OrthoDB" id="2960696at2759"/>
<feature type="compositionally biased region" description="Low complexity" evidence="6">
    <location>
        <begin position="213"/>
        <end position="229"/>
    </location>
</feature>
<evidence type="ECO:0000256" key="6">
    <source>
        <dbReference type="SAM" id="MobiDB-lite"/>
    </source>
</evidence>
<dbReference type="InParanoid" id="A0A369JNH2"/>
<dbReference type="InterPro" id="IPR003193">
    <property type="entry name" value="ADP-ribosyl_cyclase"/>
</dbReference>
<dbReference type="GO" id="GO:0016740">
    <property type="term" value="F:transferase activity"/>
    <property type="evidence" value="ECO:0007669"/>
    <property type="project" value="UniProtKB-KW"/>
</dbReference>
<comment type="caution">
    <text evidence="8">The sequence shown here is derived from an EMBL/GenBank/DDBJ whole genome shotgun (WGS) entry which is preliminary data.</text>
</comment>
<evidence type="ECO:0000256" key="2">
    <source>
        <dbReference type="ARBA" id="ARBA00022679"/>
    </source>
</evidence>
<evidence type="ECO:0000256" key="1">
    <source>
        <dbReference type="ARBA" id="ARBA00005406"/>
    </source>
</evidence>
<keyword evidence="3" id="KW-0378">Hydrolase</keyword>
<reference evidence="8" key="1">
    <citation type="submission" date="2018-04" db="EMBL/GenBank/DDBJ databases">
        <title>Whole genome sequencing of Hypsizygus marmoreus.</title>
        <authorList>
            <person name="Choi I.-G."/>
            <person name="Min B."/>
            <person name="Kim J.-G."/>
            <person name="Kim S."/>
            <person name="Oh Y.-L."/>
            <person name="Kong W.-S."/>
            <person name="Park H."/>
            <person name="Jeong J."/>
            <person name="Song E.-S."/>
        </authorList>
    </citation>
    <scope>NUCLEOTIDE SEQUENCE [LARGE SCALE GENOMIC DNA]</scope>
    <source>
        <strain evidence="8">51987-8</strain>
    </source>
</reference>
<gene>
    <name evidence="8" type="ORF">Hypma_011923</name>
</gene>